<keyword evidence="3 7" id="KW-1133">Transmembrane helix</keyword>
<dbReference type="InterPro" id="IPR006694">
    <property type="entry name" value="Fatty_acid_hydroxylase"/>
</dbReference>
<dbReference type="Pfam" id="PF04116">
    <property type="entry name" value="FA_hydroxylase"/>
    <property type="match status" value="1"/>
</dbReference>
<dbReference type="GO" id="GO:0016020">
    <property type="term" value="C:membrane"/>
    <property type="evidence" value="ECO:0007669"/>
    <property type="project" value="GOC"/>
</dbReference>
<proteinExistence type="predicted"/>
<feature type="transmembrane region" description="Helical" evidence="7">
    <location>
        <begin position="7"/>
        <end position="27"/>
    </location>
</feature>
<evidence type="ECO:0000256" key="1">
    <source>
        <dbReference type="ARBA" id="ARBA00004127"/>
    </source>
</evidence>
<dbReference type="GO" id="GO:0008610">
    <property type="term" value="P:lipid biosynthetic process"/>
    <property type="evidence" value="ECO:0007669"/>
    <property type="project" value="InterPro"/>
</dbReference>
<evidence type="ECO:0000313" key="9">
    <source>
        <dbReference type="EMBL" id="PRC93960.1"/>
    </source>
</evidence>
<evidence type="ECO:0000256" key="6">
    <source>
        <dbReference type="ARBA" id="ARBA00023136"/>
    </source>
</evidence>
<dbReference type="GO" id="GO:0050479">
    <property type="term" value="F:glyceryl-ether monooxygenase activity"/>
    <property type="evidence" value="ECO:0007669"/>
    <property type="project" value="TreeGrafter"/>
</dbReference>
<dbReference type="Proteomes" id="UP000237839">
    <property type="component" value="Unassembled WGS sequence"/>
</dbReference>
<dbReference type="OrthoDB" id="9770329at2"/>
<name>A0A2S9H1X9_9BURK</name>
<keyword evidence="2 7" id="KW-0812">Transmembrane</keyword>
<dbReference type="InterPro" id="IPR051689">
    <property type="entry name" value="Sterol_desaturase/TMEM195"/>
</dbReference>
<dbReference type="GO" id="GO:0012505">
    <property type="term" value="C:endomembrane system"/>
    <property type="evidence" value="ECO:0007669"/>
    <property type="project" value="UniProtKB-SubCell"/>
</dbReference>
<feature type="transmembrane region" description="Helical" evidence="7">
    <location>
        <begin position="111"/>
        <end position="132"/>
    </location>
</feature>
<protein>
    <submittedName>
        <fullName evidence="9">Fatty acid hydroxylase superfamily</fullName>
    </submittedName>
</protein>
<evidence type="ECO:0000256" key="4">
    <source>
        <dbReference type="ARBA" id="ARBA00023002"/>
    </source>
</evidence>
<gene>
    <name evidence="9" type="ORF">S2091_1133</name>
</gene>
<evidence type="ECO:0000256" key="3">
    <source>
        <dbReference type="ARBA" id="ARBA00022989"/>
    </source>
</evidence>
<organism evidence="9 10">
    <name type="scientific">Solimicrobium silvestre</name>
    <dbReference type="NCBI Taxonomy" id="2099400"/>
    <lineage>
        <taxon>Bacteria</taxon>
        <taxon>Pseudomonadati</taxon>
        <taxon>Pseudomonadota</taxon>
        <taxon>Betaproteobacteria</taxon>
        <taxon>Burkholderiales</taxon>
        <taxon>Oxalobacteraceae</taxon>
        <taxon>Solimicrobium</taxon>
    </lineage>
</organism>
<evidence type="ECO:0000259" key="8">
    <source>
        <dbReference type="Pfam" id="PF04116"/>
    </source>
</evidence>
<keyword evidence="5" id="KW-0443">Lipid metabolism</keyword>
<dbReference type="GO" id="GO:0006643">
    <property type="term" value="P:membrane lipid metabolic process"/>
    <property type="evidence" value="ECO:0007669"/>
    <property type="project" value="TreeGrafter"/>
</dbReference>
<sequence>MWIFHNVINFLGLGGLVDLVNVQQFSLTTFATLAGIEALISPIAPIILVLEVGLLFWLNRRATFRISRHYKIPLMMYAANAVIPVYLTLKFFILTFNFFSKFALFQVESRLIYFLYAFLIWEFSHFVFHYSCHKVRLLWILHSPHHAPAQINLSLIYTAFFLHGLYATLVRTAICAILGVPLQLLIFVLIIDGCWGTLIHISEEIWHKGKPSGILGHIFLWPSDHRVHHANNPQYIDKNYCNTLPVWDKLFKTLQREIPEIKPQYGLARDVDQDSFVDTYFGEILLLFKDLKNAGSVKNALLYLLMPPGWKPKTGNLVNPSEAIS</sequence>
<feature type="transmembrane region" description="Helical" evidence="7">
    <location>
        <begin position="78"/>
        <end position="99"/>
    </location>
</feature>
<comment type="caution">
    <text evidence="9">The sequence shown here is derived from an EMBL/GenBank/DDBJ whole genome shotgun (WGS) entry which is preliminary data.</text>
</comment>
<feature type="transmembrane region" description="Helical" evidence="7">
    <location>
        <begin position="180"/>
        <end position="201"/>
    </location>
</feature>
<dbReference type="AlphaFoldDB" id="A0A2S9H1X9"/>
<keyword evidence="6 7" id="KW-0472">Membrane</keyword>
<dbReference type="PANTHER" id="PTHR21624:SF1">
    <property type="entry name" value="ALKYLGLYCEROL MONOOXYGENASE"/>
    <property type="match status" value="1"/>
</dbReference>
<evidence type="ECO:0000256" key="5">
    <source>
        <dbReference type="ARBA" id="ARBA00023098"/>
    </source>
</evidence>
<dbReference type="PANTHER" id="PTHR21624">
    <property type="entry name" value="STEROL DESATURASE-RELATED PROTEIN"/>
    <property type="match status" value="1"/>
</dbReference>
<feature type="transmembrane region" description="Helical" evidence="7">
    <location>
        <begin position="39"/>
        <end position="58"/>
    </location>
</feature>
<keyword evidence="10" id="KW-1185">Reference proteome</keyword>
<feature type="domain" description="Fatty acid hydroxylase" evidence="8">
    <location>
        <begin position="114"/>
        <end position="253"/>
    </location>
</feature>
<evidence type="ECO:0000313" key="10">
    <source>
        <dbReference type="Proteomes" id="UP000237839"/>
    </source>
</evidence>
<accession>A0A2S9H1X9</accession>
<evidence type="ECO:0000256" key="7">
    <source>
        <dbReference type="SAM" id="Phobius"/>
    </source>
</evidence>
<comment type="subcellular location">
    <subcellularLocation>
        <location evidence="1">Endomembrane system</location>
        <topology evidence="1">Multi-pass membrane protein</topology>
    </subcellularLocation>
</comment>
<evidence type="ECO:0000256" key="2">
    <source>
        <dbReference type="ARBA" id="ARBA00022692"/>
    </source>
</evidence>
<dbReference type="EMBL" id="PUGF01000004">
    <property type="protein sequence ID" value="PRC93960.1"/>
    <property type="molecule type" value="Genomic_DNA"/>
</dbReference>
<dbReference type="RefSeq" id="WP_105530835.1">
    <property type="nucleotide sequence ID" value="NZ_PUGF01000004.1"/>
</dbReference>
<dbReference type="GO" id="GO:0005506">
    <property type="term" value="F:iron ion binding"/>
    <property type="evidence" value="ECO:0007669"/>
    <property type="project" value="InterPro"/>
</dbReference>
<keyword evidence="4" id="KW-0560">Oxidoreductase</keyword>
<feature type="transmembrane region" description="Helical" evidence="7">
    <location>
        <begin position="153"/>
        <end position="174"/>
    </location>
</feature>
<reference evidence="9 10" key="1">
    <citation type="submission" date="2018-02" db="EMBL/GenBank/DDBJ databases">
        <title>Solimicrobium silvestre gen. nov., sp. nov., isolated from alpine forest soil.</title>
        <authorList>
            <person name="Margesin R."/>
            <person name="Albuquerque L."/>
            <person name="Zhang D.-C."/>
            <person name="Froufe H.J.C."/>
            <person name="Severino R."/>
            <person name="Roxo I."/>
            <person name="Egas C."/>
            <person name="Da Costa M.S."/>
        </authorList>
    </citation>
    <scope>NUCLEOTIDE SEQUENCE [LARGE SCALE GENOMIC DNA]</scope>
    <source>
        <strain evidence="9 10">S20-91</strain>
    </source>
</reference>